<evidence type="ECO:0000313" key="1">
    <source>
        <dbReference type="EMBL" id="GME70191.1"/>
    </source>
</evidence>
<dbReference type="Proteomes" id="UP001165064">
    <property type="component" value="Unassembled WGS sequence"/>
</dbReference>
<organism evidence="1 2">
    <name type="scientific">Ambrosiozyma monospora</name>
    <name type="common">Yeast</name>
    <name type="synonym">Endomycopsis monosporus</name>
    <dbReference type="NCBI Taxonomy" id="43982"/>
    <lineage>
        <taxon>Eukaryota</taxon>
        <taxon>Fungi</taxon>
        <taxon>Dikarya</taxon>
        <taxon>Ascomycota</taxon>
        <taxon>Saccharomycotina</taxon>
        <taxon>Pichiomycetes</taxon>
        <taxon>Pichiales</taxon>
        <taxon>Pichiaceae</taxon>
        <taxon>Ambrosiozyma</taxon>
    </lineage>
</organism>
<keyword evidence="2" id="KW-1185">Reference proteome</keyword>
<protein>
    <submittedName>
        <fullName evidence="1">Unnamed protein product</fullName>
    </submittedName>
</protein>
<dbReference type="EMBL" id="BSXS01000003">
    <property type="protein sequence ID" value="GME70191.1"/>
    <property type="molecule type" value="Genomic_DNA"/>
</dbReference>
<proteinExistence type="predicted"/>
<accession>A0ACB5SQV5</accession>
<name>A0ACB5SQV5_AMBMO</name>
<comment type="caution">
    <text evidence="1">The sequence shown here is derived from an EMBL/GenBank/DDBJ whole genome shotgun (WGS) entry which is preliminary data.</text>
</comment>
<evidence type="ECO:0000313" key="2">
    <source>
        <dbReference type="Proteomes" id="UP001165064"/>
    </source>
</evidence>
<sequence length="204" mass="22836">MSITLYSCALSPNAQKILLLLDLLKVEYTNKEIDLSKGEQKQPWFLEINPNGKVPALEDVDASGKKQTVFESVAILHYLANKYDTKRQFSYSIDDPLYYQELEWTLFTVTGLEPVRSTQFVQLFLVPQKDEKVLQDAATKLDGALALLEAQLKKNGTGFLVGDHISIADIDAYPWISAAGLPFDGEKFPAVKAWIEKIGSYKSS</sequence>
<gene>
    <name evidence="1" type="ORF">Amon02_000008500</name>
</gene>
<reference evidence="1" key="1">
    <citation type="submission" date="2023-04" db="EMBL/GenBank/DDBJ databases">
        <title>Ambrosiozyma monospora NBRC 10751.</title>
        <authorList>
            <person name="Ichikawa N."/>
            <person name="Sato H."/>
            <person name="Tonouchi N."/>
        </authorList>
    </citation>
    <scope>NUCLEOTIDE SEQUENCE</scope>
    <source>
        <strain evidence="1">NBRC 10751</strain>
    </source>
</reference>